<accession>A0A484L227</accession>
<evidence type="ECO:0000259" key="2">
    <source>
        <dbReference type="Pfam" id="PF26578"/>
    </source>
</evidence>
<keyword evidence="1" id="KW-0732">Signal</keyword>
<dbReference type="InterPro" id="IPR039307">
    <property type="entry name" value="LORELEI-like"/>
</dbReference>
<proteinExistence type="predicted"/>
<dbReference type="Proteomes" id="UP000595140">
    <property type="component" value="Unassembled WGS sequence"/>
</dbReference>
<feature type="chain" id="PRO_5019767833" description="GPI-anchored protein LLG1-like domain-containing protein" evidence="1">
    <location>
        <begin position="31"/>
        <end position="174"/>
    </location>
</feature>
<gene>
    <name evidence="3" type="ORF">CCAM_LOCUS12149</name>
</gene>
<keyword evidence="4" id="KW-1185">Reference proteome</keyword>
<dbReference type="PANTHER" id="PTHR31533">
    <property type="entry name" value="GPI-ANCHORED PROTEIN LLG1-RELATED-RELATED"/>
    <property type="match status" value="1"/>
</dbReference>
<sequence length="174" mass="19209">MLFFATMDLSRNFWLSIFMLFSLSIFAAHSASSSISDGVYASQSSTGRNLLQNKKACPINFEFQDYSVITTQCKGPQYPPKLCCDAFAQFACPFADYLNDLATDCASTMFSYININGKYPPGLFAFECKGDKEGLPCLAQAPSDSTDDRSATLLNSKPSRVILFLAAFLTLMVW</sequence>
<evidence type="ECO:0000313" key="3">
    <source>
        <dbReference type="EMBL" id="VFQ70373.1"/>
    </source>
</evidence>
<reference evidence="3 4" key="1">
    <citation type="submission" date="2018-04" db="EMBL/GenBank/DDBJ databases">
        <authorList>
            <person name="Vogel A."/>
        </authorList>
    </citation>
    <scope>NUCLEOTIDE SEQUENCE [LARGE SCALE GENOMIC DNA]</scope>
</reference>
<dbReference type="Pfam" id="PF26578">
    <property type="entry name" value="LLG1"/>
    <property type="match status" value="1"/>
</dbReference>
<dbReference type="PANTHER" id="PTHR31533:SF35">
    <property type="entry name" value="GPI-ANCHORED PROTEIN LLG2-RELATED"/>
    <property type="match status" value="1"/>
</dbReference>
<name>A0A484L227_9ASTE</name>
<organism evidence="3 4">
    <name type="scientific">Cuscuta campestris</name>
    <dbReference type="NCBI Taxonomy" id="132261"/>
    <lineage>
        <taxon>Eukaryota</taxon>
        <taxon>Viridiplantae</taxon>
        <taxon>Streptophyta</taxon>
        <taxon>Embryophyta</taxon>
        <taxon>Tracheophyta</taxon>
        <taxon>Spermatophyta</taxon>
        <taxon>Magnoliopsida</taxon>
        <taxon>eudicotyledons</taxon>
        <taxon>Gunneridae</taxon>
        <taxon>Pentapetalae</taxon>
        <taxon>asterids</taxon>
        <taxon>lamiids</taxon>
        <taxon>Solanales</taxon>
        <taxon>Convolvulaceae</taxon>
        <taxon>Cuscuteae</taxon>
        <taxon>Cuscuta</taxon>
        <taxon>Cuscuta subgen. Grammica</taxon>
        <taxon>Cuscuta sect. Cleistogrammica</taxon>
    </lineage>
</organism>
<feature type="signal peptide" evidence="1">
    <location>
        <begin position="1"/>
        <end position="30"/>
    </location>
</feature>
<protein>
    <recommendedName>
        <fullName evidence="2">GPI-anchored protein LLG1-like domain-containing protein</fullName>
    </recommendedName>
</protein>
<evidence type="ECO:0000256" key="1">
    <source>
        <dbReference type="SAM" id="SignalP"/>
    </source>
</evidence>
<evidence type="ECO:0000313" key="4">
    <source>
        <dbReference type="Proteomes" id="UP000595140"/>
    </source>
</evidence>
<dbReference type="EMBL" id="OOIL02000889">
    <property type="protein sequence ID" value="VFQ70373.1"/>
    <property type="molecule type" value="Genomic_DNA"/>
</dbReference>
<feature type="domain" description="GPI-anchored protein LLG1-like" evidence="2">
    <location>
        <begin position="59"/>
        <end position="135"/>
    </location>
</feature>
<dbReference type="InterPro" id="IPR058888">
    <property type="entry name" value="LLG1-like"/>
</dbReference>
<dbReference type="AlphaFoldDB" id="A0A484L227"/>
<dbReference type="OrthoDB" id="585255at2759"/>